<evidence type="ECO:0000256" key="3">
    <source>
        <dbReference type="ARBA" id="ARBA00007988"/>
    </source>
</evidence>
<dbReference type="InterPro" id="IPR000151">
    <property type="entry name" value="Ciliary_neurotrophic_fac_CNTF"/>
</dbReference>
<proteinExistence type="inferred from homology"/>
<dbReference type="GO" id="GO:0005125">
    <property type="term" value="F:cytokine activity"/>
    <property type="evidence" value="ECO:0007669"/>
    <property type="project" value="UniProtKB-KW"/>
</dbReference>
<evidence type="ECO:0000256" key="6">
    <source>
        <dbReference type="ARBA" id="ARBA00022490"/>
    </source>
</evidence>
<evidence type="ECO:0000256" key="10">
    <source>
        <dbReference type="ARBA" id="ARBA00022902"/>
    </source>
</evidence>
<reference evidence="14" key="1">
    <citation type="submission" date="2022-02" db="EMBL/GenBank/DDBJ databases">
        <title>Atlantic sturgeon de novo genome assembly.</title>
        <authorList>
            <person name="Stock M."/>
            <person name="Klopp C."/>
            <person name="Guiguen Y."/>
            <person name="Cabau C."/>
            <person name="Parinello H."/>
            <person name="Santidrian Yebra-Pimentel E."/>
            <person name="Kuhl H."/>
            <person name="Dirks R.P."/>
            <person name="Guessner J."/>
            <person name="Wuertz S."/>
            <person name="Du K."/>
            <person name="Schartl M."/>
        </authorList>
    </citation>
    <scope>NUCLEOTIDE SEQUENCE</scope>
    <source>
        <strain evidence="14">STURGEONOMICS-FGT-2020</strain>
        <tissue evidence="14">Whole blood</tissue>
    </source>
</reference>
<keyword evidence="6" id="KW-0963">Cytoplasm</keyword>
<comment type="subcellular location">
    <subcellularLocation>
        <location evidence="1">Cytoplasm</location>
    </subcellularLocation>
    <subcellularLocation>
        <location evidence="2">Secreted</location>
    </subcellularLocation>
</comment>
<dbReference type="AlphaFoldDB" id="A0AAD8FUM4"/>
<evidence type="ECO:0000256" key="8">
    <source>
        <dbReference type="ARBA" id="ARBA00022525"/>
    </source>
</evidence>
<dbReference type="GO" id="GO:0070120">
    <property type="term" value="P:ciliary neurotrophic factor-mediated signaling pathway"/>
    <property type="evidence" value="ECO:0007669"/>
    <property type="project" value="InterPro"/>
</dbReference>
<evidence type="ECO:0000256" key="2">
    <source>
        <dbReference type="ARBA" id="ARBA00004613"/>
    </source>
</evidence>
<keyword evidence="10" id="KW-0524">Neurogenesis</keyword>
<evidence type="ECO:0000256" key="9">
    <source>
        <dbReference type="ARBA" id="ARBA00022782"/>
    </source>
</evidence>
<keyword evidence="7" id="KW-0202">Cytokine</keyword>
<dbReference type="GO" id="GO:0005737">
    <property type="term" value="C:cytoplasm"/>
    <property type="evidence" value="ECO:0007669"/>
    <property type="project" value="UniProtKB-SubCell"/>
</dbReference>
<evidence type="ECO:0000256" key="13">
    <source>
        <dbReference type="SAM" id="SignalP"/>
    </source>
</evidence>
<dbReference type="GO" id="GO:0006955">
    <property type="term" value="P:immune response"/>
    <property type="evidence" value="ECO:0007669"/>
    <property type="project" value="InterPro"/>
</dbReference>
<dbReference type="EMBL" id="JAGXEW010000027">
    <property type="protein sequence ID" value="KAK1156498.1"/>
    <property type="molecule type" value="Genomic_DNA"/>
</dbReference>
<keyword evidence="13" id="KW-0732">Signal</keyword>
<evidence type="ECO:0000313" key="15">
    <source>
        <dbReference type="Proteomes" id="UP001230051"/>
    </source>
</evidence>
<comment type="similarity">
    <text evidence="3">Belongs to the CNTF family.</text>
</comment>
<dbReference type="GO" id="GO:0007399">
    <property type="term" value="P:nervous system development"/>
    <property type="evidence" value="ECO:0007669"/>
    <property type="project" value="UniProtKB-KW"/>
</dbReference>
<dbReference type="GO" id="GO:0005615">
    <property type="term" value="C:extracellular space"/>
    <property type="evidence" value="ECO:0007669"/>
    <property type="project" value="UniProtKB-KW"/>
</dbReference>
<keyword evidence="8" id="KW-0964">Secreted</keyword>
<dbReference type="PANTHER" id="PTHR15196">
    <property type="entry name" value="CILIARY NEUROTROPHIC FACTOR"/>
    <property type="match status" value="1"/>
</dbReference>
<dbReference type="Pfam" id="PF01291">
    <property type="entry name" value="LIF_OSM"/>
    <property type="match status" value="1"/>
</dbReference>
<keyword evidence="11" id="KW-0339">Growth factor</keyword>
<dbReference type="SUPFAM" id="SSF47266">
    <property type="entry name" value="4-helical cytokines"/>
    <property type="match status" value="1"/>
</dbReference>
<evidence type="ECO:0000256" key="12">
    <source>
        <dbReference type="ARBA" id="ARBA00025427"/>
    </source>
</evidence>
<name>A0AAD8FUM4_ACIOX</name>
<comment type="caution">
    <text evidence="14">The sequence shown here is derived from an EMBL/GenBank/DDBJ whole genome shotgun (WGS) entry which is preliminary data.</text>
</comment>
<accession>A0AAD8FUM4</accession>
<evidence type="ECO:0000256" key="5">
    <source>
        <dbReference type="ARBA" id="ARBA00022473"/>
    </source>
</evidence>
<dbReference type="InterPro" id="IPR001581">
    <property type="entry name" value="Leukemia_IF/oncostatin"/>
</dbReference>
<gene>
    <name evidence="14" type="ORF">AOXY_G25476</name>
</gene>
<evidence type="ECO:0000256" key="11">
    <source>
        <dbReference type="ARBA" id="ARBA00023030"/>
    </source>
</evidence>
<dbReference type="Proteomes" id="UP001230051">
    <property type="component" value="Unassembled WGS sequence"/>
</dbReference>
<evidence type="ECO:0000256" key="4">
    <source>
        <dbReference type="ARBA" id="ARBA00015150"/>
    </source>
</evidence>
<feature type="signal peptide" evidence="13">
    <location>
        <begin position="1"/>
        <end position="29"/>
    </location>
</feature>
<dbReference type="Gene3D" id="1.20.1250.10">
    <property type="match status" value="1"/>
</dbReference>
<protein>
    <recommendedName>
        <fullName evidence="4">Ciliary neurotrophic factor</fullName>
    </recommendedName>
</protein>
<dbReference type="GO" id="GO:0005127">
    <property type="term" value="F:ciliary neurotrophic factor receptor binding"/>
    <property type="evidence" value="ECO:0007669"/>
    <property type="project" value="InterPro"/>
</dbReference>
<dbReference type="PANTHER" id="PTHR15196:SF0">
    <property type="entry name" value="CILIARY NEUROTROPHIC FACTOR"/>
    <property type="match status" value="1"/>
</dbReference>
<dbReference type="InterPro" id="IPR009079">
    <property type="entry name" value="4_helix_cytokine-like_core"/>
</dbReference>
<organism evidence="14 15">
    <name type="scientific">Acipenser oxyrinchus oxyrinchus</name>
    <dbReference type="NCBI Taxonomy" id="40147"/>
    <lineage>
        <taxon>Eukaryota</taxon>
        <taxon>Metazoa</taxon>
        <taxon>Chordata</taxon>
        <taxon>Craniata</taxon>
        <taxon>Vertebrata</taxon>
        <taxon>Euteleostomi</taxon>
        <taxon>Actinopterygii</taxon>
        <taxon>Chondrostei</taxon>
        <taxon>Acipenseriformes</taxon>
        <taxon>Acipenseridae</taxon>
        <taxon>Acipenser</taxon>
    </lineage>
</organism>
<feature type="chain" id="PRO_5042239166" description="Ciliary neurotrophic factor" evidence="13">
    <location>
        <begin position="30"/>
        <end position="217"/>
    </location>
</feature>
<dbReference type="SMART" id="SM00080">
    <property type="entry name" value="LIF_OSM"/>
    <property type="match status" value="1"/>
</dbReference>
<keyword evidence="15" id="KW-1185">Reference proteome</keyword>
<comment type="function">
    <text evidence="12">CNTF is a survival factor for various neuronal cell types. Seems to prevent the degeneration of motor axons after axotomy.</text>
</comment>
<keyword evidence="5" id="KW-0217">Developmental protein</keyword>
<dbReference type="GO" id="GO:0008083">
    <property type="term" value="F:growth factor activity"/>
    <property type="evidence" value="ECO:0007669"/>
    <property type="project" value="UniProtKB-KW"/>
</dbReference>
<dbReference type="GO" id="GO:0030154">
    <property type="term" value="P:cell differentiation"/>
    <property type="evidence" value="ECO:0007669"/>
    <property type="project" value="UniProtKB-KW"/>
</dbReference>
<evidence type="ECO:0000256" key="7">
    <source>
        <dbReference type="ARBA" id="ARBA00022514"/>
    </source>
</evidence>
<evidence type="ECO:0000256" key="1">
    <source>
        <dbReference type="ARBA" id="ARBA00004496"/>
    </source>
</evidence>
<dbReference type="GO" id="GO:0043524">
    <property type="term" value="P:negative regulation of neuron apoptotic process"/>
    <property type="evidence" value="ECO:0007669"/>
    <property type="project" value="InterPro"/>
</dbReference>
<sequence>MFLLLHVIPATSALMYILVMSHVARLSTAKLCGTAADIQSRKLANFLQNQSEDLLKTYMSKQGEGFPQTTSLCKEPVEGFPEDKVTDMKPNEMLRSIYVTLRHLDGHFQTLRWQQLDLVSPPSHPLHKKLTDTHNRIQNLAGNIKCLLEEVPPEISITSSSSGRGVFRQKMVGCTVLRKYSEFLKQVVSGLNHVISRRSATRGKGIQSIQKKVLRLG</sequence>
<keyword evidence="9" id="KW-0221">Differentiation</keyword>
<evidence type="ECO:0000313" key="14">
    <source>
        <dbReference type="EMBL" id="KAK1156498.1"/>
    </source>
</evidence>